<dbReference type="GO" id="GO:0008649">
    <property type="term" value="F:rRNA methyltransferase activity"/>
    <property type="evidence" value="ECO:0007669"/>
    <property type="project" value="InterPro"/>
</dbReference>
<gene>
    <name evidence="1" type="ORF">DFP88_102264</name>
</gene>
<evidence type="ECO:0000313" key="2">
    <source>
        <dbReference type="Proteomes" id="UP000248311"/>
    </source>
</evidence>
<organism evidence="1 2">
    <name type="scientific">Pseudoroseicyclus aestuarii</name>
    <dbReference type="NCBI Taxonomy" id="1795041"/>
    <lineage>
        <taxon>Bacteria</taxon>
        <taxon>Pseudomonadati</taxon>
        <taxon>Pseudomonadota</taxon>
        <taxon>Alphaproteobacteria</taxon>
        <taxon>Rhodobacterales</taxon>
        <taxon>Paracoccaceae</taxon>
        <taxon>Pseudoroseicyclus</taxon>
    </lineage>
</organism>
<dbReference type="GO" id="GO:0005737">
    <property type="term" value="C:cytoplasm"/>
    <property type="evidence" value="ECO:0007669"/>
    <property type="project" value="InterPro"/>
</dbReference>
<proteinExistence type="predicted"/>
<reference evidence="1 2" key="1">
    <citation type="submission" date="2018-06" db="EMBL/GenBank/DDBJ databases">
        <title>Genomic Encyclopedia of Type Strains, Phase III (KMG-III): the genomes of soil and plant-associated and newly described type strains.</title>
        <authorList>
            <person name="Whitman W."/>
        </authorList>
    </citation>
    <scope>NUCLEOTIDE SEQUENCE [LARGE SCALE GENOMIC DNA]</scope>
    <source>
        <strain evidence="1 2">CECT 9025</strain>
    </source>
</reference>
<dbReference type="Pfam" id="PF02527">
    <property type="entry name" value="GidB"/>
    <property type="match status" value="1"/>
</dbReference>
<dbReference type="InterPro" id="IPR003682">
    <property type="entry name" value="rRNA_ssu_MeTfrase_G"/>
</dbReference>
<name>A0A318T2M1_9RHOB</name>
<comment type="caution">
    <text evidence="1">The sequence shown here is derived from an EMBL/GenBank/DDBJ whole genome shotgun (WGS) entry which is preliminary data.</text>
</comment>
<protein>
    <submittedName>
        <fullName evidence="1">rRNA small subunit methyltransferase G</fullName>
    </submittedName>
</protein>
<dbReference type="SUPFAM" id="SSF53335">
    <property type="entry name" value="S-adenosyl-L-methionine-dependent methyltransferases"/>
    <property type="match status" value="1"/>
</dbReference>
<sequence length="111" mass="12230">MIESDQRKATFLRTCIRELNLRAEVISERVERVEPQAGDVVSARALAALPDLLPWVHRHLAPDGVAILPKGRTAASEIAAAQQHWHFDLQQTASAFGDGSILVLRDIQRAA</sequence>
<dbReference type="Proteomes" id="UP000248311">
    <property type="component" value="Unassembled WGS sequence"/>
</dbReference>
<dbReference type="AlphaFoldDB" id="A0A318T2M1"/>
<accession>A0A318T2M1</accession>
<keyword evidence="1" id="KW-0489">Methyltransferase</keyword>
<dbReference type="InterPro" id="IPR029063">
    <property type="entry name" value="SAM-dependent_MTases_sf"/>
</dbReference>
<evidence type="ECO:0000313" key="1">
    <source>
        <dbReference type="EMBL" id="PYE84464.1"/>
    </source>
</evidence>
<keyword evidence="1" id="KW-0808">Transferase</keyword>
<dbReference type="EMBL" id="QJTE01000002">
    <property type="protein sequence ID" value="PYE84464.1"/>
    <property type="molecule type" value="Genomic_DNA"/>
</dbReference>
<dbReference type="Gene3D" id="3.40.50.150">
    <property type="entry name" value="Vaccinia Virus protein VP39"/>
    <property type="match status" value="1"/>
</dbReference>
<keyword evidence="2" id="KW-1185">Reference proteome</keyword>